<feature type="transmembrane region" description="Helical" evidence="6">
    <location>
        <begin position="410"/>
        <end position="428"/>
    </location>
</feature>
<feature type="transmembrane region" description="Helical" evidence="6">
    <location>
        <begin position="7"/>
        <end position="29"/>
    </location>
</feature>
<dbReference type="AlphaFoldDB" id="A0A4T2GQ87"/>
<name>A0A4T2GQ87_STRSU</name>
<evidence type="ECO:0000313" key="7">
    <source>
        <dbReference type="EMBL" id="TII01268.1"/>
    </source>
</evidence>
<keyword evidence="3 6" id="KW-0812">Transmembrane</keyword>
<feature type="transmembrane region" description="Helical" evidence="6">
    <location>
        <begin position="440"/>
        <end position="465"/>
    </location>
</feature>
<keyword evidence="5 6" id="KW-0472">Membrane</keyword>
<dbReference type="OrthoDB" id="9815702at2"/>
<accession>A0A4T2GQ87</accession>
<dbReference type="GO" id="GO:0005886">
    <property type="term" value="C:plasma membrane"/>
    <property type="evidence" value="ECO:0007669"/>
    <property type="project" value="UniProtKB-SubCell"/>
</dbReference>
<evidence type="ECO:0000256" key="3">
    <source>
        <dbReference type="ARBA" id="ARBA00022692"/>
    </source>
</evidence>
<feature type="transmembrane region" description="Helical" evidence="6">
    <location>
        <begin position="204"/>
        <end position="223"/>
    </location>
</feature>
<evidence type="ECO:0000313" key="8">
    <source>
        <dbReference type="Proteomes" id="UP000305165"/>
    </source>
</evidence>
<gene>
    <name evidence="7" type="ORF">FAJ39_02800</name>
</gene>
<dbReference type="InterPro" id="IPR050833">
    <property type="entry name" value="Poly_Biosynth_Transport"/>
</dbReference>
<evidence type="ECO:0000256" key="5">
    <source>
        <dbReference type="ARBA" id="ARBA00023136"/>
    </source>
</evidence>
<feature type="transmembrane region" description="Helical" evidence="6">
    <location>
        <begin position="110"/>
        <end position="130"/>
    </location>
</feature>
<dbReference type="EMBL" id="SSXO01000001">
    <property type="protein sequence ID" value="TII01268.1"/>
    <property type="molecule type" value="Genomic_DNA"/>
</dbReference>
<keyword evidence="2" id="KW-1003">Cell membrane</keyword>
<feature type="transmembrane region" description="Helical" evidence="6">
    <location>
        <begin position="290"/>
        <end position="312"/>
    </location>
</feature>
<evidence type="ECO:0000256" key="4">
    <source>
        <dbReference type="ARBA" id="ARBA00022989"/>
    </source>
</evidence>
<evidence type="ECO:0000256" key="1">
    <source>
        <dbReference type="ARBA" id="ARBA00004651"/>
    </source>
</evidence>
<dbReference type="PANTHER" id="PTHR30250:SF11">
    <property type="entry name" value="O-ANTIGEN TRANSPORTER-RELATED"/>
    <property type="match status" value="1"/>
</dbReference>
<feature type="transmembrane region" description="Helical" evidence="6">
    <location>
        <begin position="139"/>
        <end position="158"/>
    </location>
</feature>
<protein>
    <submittedName>
        <fullName evidence="7">Flippase</fullName>
    </submittedName>
</protein>
<proteinExistence type="predicted"/>
<feature type="transmembrane region" description="Helical" evidence="6">
    <location>
        <begin position="83"/>
        <end position="104"/>
    </location>
</feature>
<dbReference type="Proteomes" id="UP000305165">
    <property type="component" value="Unassembled WGS sequence"/>
</dbReference>
<comment type="caution">
    <text evidence="7">The sequence shown here is derived from an EMBL/GenBank/DDBJ whole genome shotgun (WGS) entry which is preliminary data.</text>
</comment>
<feature type="transmembrane region" description="Helical" evidence="6">
    <location>
        <begin position="377"/>
        <end position="398"/>
    </location>
</feature>
<sequence>MKLVKNIIYNASYQILALLLPLITTPYVARVLSPEGIGINAYTGSIVTYFTLAAALGVGLYGNREIAYVQRDREKRSRVFWELVFLKFASTAASSLVFLVLVIASNKWKFYFLIQGLNLLSVATDISWYYTGREDFKRIVVRNTIVRLTTVVLTFLLVKTAEDLWIYMALIAGSTVLGNLTVWPYLKTEVIWLPPRELNIWRHFLPTLGLFLPQITMQIYLSLNKSMLGLMDTVVSAGYFDQSDKIVRIMFTLVASIGGVFLPRLSALFSENKREDARSLLLKLIDLSNAISMLLIAGLVAVSGTFATYFFGNEYGPVASLMQVQSLMIILISYGNALGTQYLLASKRTKDYTISAVAGLVTNIILNIILIPRMSAMGAVISTVLTELVVSGYQAYSLRDVFSFRELTNGMWKYSLSAFVTMGVVHYLNSHMSVNLLHYTLQAVLGATIYICMVLLLKAPVITLVKDFKR</sequence>
<organism evidence="7 8">
    <name type="scientific">Streptococcus suis</name>
    <dbReference type="NCBI Taxonomy" id="1307"/>
    <lineage>
        <taxon>Bacteria</taxon>
        <taxon>Bacillati</taxon>
        <taxon>Bacillota</taxon>
        <taxon>Bacilli</taxon>
        <taxon>Lactobacillales</taxon>
        <taxon>Streptococcaceae</taxon>
        <taxon>Streptococcus</taxon>
    </lineage>
</organism>
<feature type="transmembrane region" description="Helical" evidence="6">
    <location>
        <begin position="324"/>
        <end position="345"/>
    </location>
</feature>
<feature type="transmembrane region" description="Helical" evidence="6">
    <location>
        <begin position="246"/>
        <end position="269"/>
    </location>
</feature>
<feature type="transmembrane region" description="Helical" evidence="6">
    <location>
        <begin position="41"/>
        <end position="62"/>
    </location>
</feature>
<evidence type="ECO:0000256" key="2">
    <source>
        <dbReference type="ARBA" id="ARBA00022475"/>
    </source>
</evidence>
<feature type="transmembrane region" description="Helical" evidence="6">
    <location>
        <begin position="352"/>
        <end position="371"/>
    </location>
</feature>
<comment type="subcellular location">
    <subcellularLocation>
        <location evidence="1">Cell membrane</location>
        <topology evidence="1">Multi-pass membrane protein</topology>
    </subcellularLocation>
</comment>
<keyword evidence="4 6" id="KW-1133">Transmembrane helix</keyword>
<reference evidence="7 8" key="1">
    <citation type="submission" date="2019-04" db="EMBL/GenBank/DDBJ databases">
        <title>Genome analysis of Streptococcus suis strain WUSS424.</title>
        <authorList>
            <person name="Chen H."/>
            <person name="Gao X."/>
            <person name="Wu Z."/>
        </authorList>
    </citation>
    <scope>NUCLEOTIDE SEQUENCE [LARGE SCALE GENOMIC DNA]</scope>
    <source>
        <strain evidence="7 8">WUSS424</strain>
    </source>
</reference>
<dbReference type="PANTHER" id="PTHR30250">
    <property type="entry name" value="PST FAMILY PREDICTED COLANIC ACID TRANSPORTER"/>
    <property type="match status" value="1"/>
</dbReference>
<dbReference type="Pfam" id="PF01943">
    <property type="entry name" value="Polysacc_synt"/>
    <property type="match status" value="1"/>
</dbReference>
<dbReference type="InterPro" id="IPR002797">
    <property type="entry name" value="Polysacc_synth"/>
</dbReference>
<feature type="transmembrane region" description="Helical" evidence="6">
    <location>
        <begin position="164"/>
        <end position="183"/>
    </location>
</feature>
<evidence type="ECO:0000256" key="6">
    <source>
        <dbReference type="SAM" id="Phobius"/>
    </source>
</evidence>